<evidence type="ECO:0000313" key="7">
    <source>
        <dbReference type="Proteomes" id="UP000270291"/>
    </source>
</evidence>
<dbReference type="AlphaFoldDB" id="A0A3R9ML15"/>
<evidence type="ECO:0000256" key="4">
    <source>
        <dbReference type="SAM" id="MobiDB-lite"/>
    </source>
</evidence>
<feature type="domain" description="OmpA-like" evidence="5">
    <location>
        <begin position="1"/>
        <end position="108"/>
    </location>
</feature>
<dbReference type="OrthoDB" id="9792021at2"/>
<evidence type="ECO:0000256" key="1">
    <source>
        <dbReference type="ARBA" id="ARBA00004442"/>
    </source>
</evidence>
<accession>A0A3R9ML15</accession>
<proteinExistence type="predicted"/>
<evidence type="ECO:0000313" key="6">
    <source>
        <dbReference type="EMBL" id="RSK42971.1"/>
    </source>
</evidence>
<evidence type="ECO:0000256" key="3">
    <source>
        <dbReference type="PROSITE-ProRule" id="PRU00473"/>
    </source>
</evidence>
<dbReference type="PANTHER" id="PTHR30329:SF20">
    <property type="entry name" value="EXPORTED PROTEIN"/>
    <property type="match status" value="1"/>
</dbReference>
<sequence length="108" mass="11583">MALYLNFDTDKATLRPESAGTMAEVLKLLQQNPQLRLAVQGHTDNVGTPGRNQQLSDDRAATVVAELTKAGVAGSRLQPAGFGQTKPLADNTTEAGRAKNRRVELVKL</sequence>
<dbReference type="Proteomes" id="UP000270291">
    <property type="component" value="Unassembled WGS sequence"/>
</dbReference>
<keyword evidence="2 3" id="KW-0472">Membrane</keyword>
<dbReference type="InterPro" id="IPR050330">
    <property type="entry name" value="Bact_OuterMem_StrucFunc"/>
</dbReference>
<dbReference type="CDD" id="cd07185">
    <property type="entry name" value="OmpA_C-like"/>
    <property type="match status" value="1"/>
</dbReference>
<name>A0A3R9ML15_9BACT</name>
<keyword evidence="7" id="KW-1185">Reference proteome</keyword>
<dbReference type="PROSITE" id="PS51123">
    <property type="entry name" value="OMPA_2"/>
    <property type="match status" value="1"/>
</dbReference>
<dbReference type="PRINTS" id="PR01021">
    <property type="entry name" value="OMPADOMAIN"/>
</dbReference>
<protein>
    <submittedName>
        <fullName evidence="6">OmpA family protein</fullName>
    </submittedName>
</protein>
<dbReference type="Pfam" id="PF00691">
    <property type="entry name" value="OmpA"/>
    <property type="match status" value="1"/>
</dbReference>
<comment type="caution">
    <text evidence="6">The sequence shown here is derived from an EMBL/GenBank/DDBJ whole genome shotgun (WGS) entry which is preliminary data.</text>
</comment>
<dbReference type="InterPro" id="IPR006665">
    <property type="entry name" value="OmpA-like"/>
</dbReference>
<evidence type="ECO:0000259" key="5">
    <source>
        <dbReference type="PROSITE" id="PS51123"/>
    </source>
</evidence>
<dbReference type="PANTHER" id="PTHR30329">
    <property type="entry name" value="STATOR ELEMENT OF FLAGELLAR MOTOR COMPLEX"/>
    <property type="match status" value="1"/>
</dbReference>
<dbReference type="RefSeq" id="WP_125438995.1">
    <property type="nucleotide sequence ID" value="NZ_RWIU01000004.1"/>
</dbReference>
<organism evidence="6 7">
    <name type="scientific">Hymenobacter perfusus</name>
    <dbReference type="NCBI Taxonomy" id="1236770"/>
    <lineage>
        <taxon>Bacteria</taxon>
        <taxon>Pseudomonadati</taxon>
        <taxon>Bacteroidota</taxon>
        <taxon>Cytophagia</taxon>
        <taxon>Cytophagales</taxon>
        <taxon>Hymenobacteraceae</taxon>
        <taxon>Hymenobacter</taxon>
    </lineage>
</organism>
<dbReference type="SUPFAM" id="SSF103088">
    <property type="entry name" value="OmpA-like"/>
    <property type="match status" value="1"/>
</dbReference>
<dbReference type="PRINTS" id="PR01023">
    <property type="entry name" value="NAFLGMOTY"/>
</dbReference>
<gene>
    <name evidence="6" type="ORF">EI293_14365</name>
</gene>
<reference evidence="6 7" key="1">
    <citation type="submission" date="2018-12" db="EMBL/GenBank/DDBJ databases">
        <authorList>
            <person name="Feng G."/>
            <person name="Zhu H."/>
        </authorList>
    </citation>
    <scope>NUCLEOTIDE SEQUENCE [LARGE SCALE GENOMIC DNA]</scope>
    <source>
        <strain evidence="6 7">LMG 26000</strain>
    </source>
</reference>
<feature type="region of interest" description="Disordered" evidence="4">
    <location>
        <begin position="78"/>
        <end position="108"/>
    </location>
</feature>
<dbReference type="InterPro" id="IPR036737">
    <property type="entry name" value="OmpA-like_sf"/>
</dbReference>
<evidence type="ECO:0000256" key="2">
    <source>
        <dbReference type="ARBA" id="ARBA00023136"/>
    </source>
</evidence>
<dbReference type="Gene3D" id="3.30.1330.60">
    <property type="entry name" value="OmpA-like domain"/>
    <property type="match status" value="1"/>
</dbReference>
<dbReference type="EMBL" id="RWIU01000004">
    <property type="protein sequence ID" value="RSK42971.1"/>
    <property type="molecule type" value="Genomic_DNA"/>
</dbReference>
<comment type="subcellular location">
    <subcellularLocation>
        <location evidence="1">Cell outer membrane</location>
    </subcellularLocation>
</comment>
<dbReference type="InterPro" id="IPR006664">
    <property type="entry name" value="OMP_bac"/>
</dbReference>
<dbReference type="GO" id="GO:0009279">
    <property type="term" value="C:cell outer membrane"/>
    <property type="evidence" value="ECO:0007669"/>
    <property type="project" value="UniProtKB-SubCell"/>
</dbReference>